<dbReference type="EMBL" id="BK016109">
    <property type="protein sequence ID" value="DAF95417.1"/>
    <property type="molecule type" value="Genomic_DNA"/>
</dbReference>
<dbReference type="GO" id="GO:0006260">
    <property type="term" value="P:DNA replication"/>
    <property type="evidence" value="ECO:0007669"/>
    <property type="project" value="InterPro"/>
</dbReference>
<proteinExistence type="predicted"/>
<organism evidence="1">
    <name type="scientific">Myoviridae sp. ctCo31</name>
    <dbReference type="NCBI Taxonomy" id="2825053"/>
    <lineage>
        <taxon>Viruses</taxon>
        <taxon>Duplodnaviria</taxon>
        <taxon>Heunggongvirae</taxon>
        <taxon>Uroviricota</taxon>
        <taxon>Caudoviricetes</taxon>
    </lineage>
</organism>
<accession>A0A8S5ULN3</accession>
<evidence type="ECO:0000313" key="1">
    <source>
        <dbReference type="EMBL" id="DAF95417.1"/>
    </source>
</evidence>
<protein>
    <submittedName>
        <fullName evidence="1">Clamp loader small subunit</fullName>
    </submittedName>
</protein>
<name>A0A8S5ULN3_9CAUD</name>
<dbReference type="InterPro" id="IPR031868">
    <property type="entry name" value="Phage_clamp_gp62"/>
</dbReference>
<dbReference type="Gene3D" id="1.20.272.50">
    <property type="entry name" value="Bacteriophage clamp loader A subunit, A' domain"/>
    <property type="match status" value="1"/>
</dbReference>
<reference evidence="1" key="1">
    <citation type="journal article" date="2021" name="Proc. Natl. Acad. Sci. U.S.A.">
        <title>A Catalog of Tens of Thousands of Viruses from Human Metagenomes Reveals Hidden Associations with Chronic Diseases.</title>
        <authorList>
            <person name="Tisza M.J."/>
            <person name="Buck C.B."/>
        </authorList>
    </citation>
    <scope>NUCLEOTIDE SEQUENCE</scope>
    <source>
        <strain evidence="1">CtCo31</strain>
    </source>
</reference>
<sequence length="181" mass="21356">MLDKLMGGNNISISQEEPEEKHKKSSYSLFDYINKISSSYDRIKVENNYSEFMVNRLLSQNVDCILATGFANRTKFLDKQSHFDFLQRSITTKTKRYSKKVDNSLSELEDILLAILLSKKWECSVREAIINLSFSSKDEKINYIRKYQRILDEFFEFNSSYYLTPYNKEQIKTAIENLKGY</sequence>
<dbReference type="Pfam" id="PF16790">
    <property type="entry name" value="Phage_clamp_A"/>
    <property type="match status" value="1"/>
</dbReference>
<dbReference type="GO" id="GO:0003677">
    <property type="term" value="F:DNA binding"/>
    <property type="evidence" value="ECO:0007669"/>
    <property type="project" value="InterPro"/>
</dbReference>